<dbReference type="GO" id="GO:0016020">
    <property type="term" value="C:membrane"/>
    <property type="evidence" value="ECO:0007669"/>
    <property type="project" value="UniProtKB-SubCell"/>
</dbReference>
<evidence type="ECO:0000313" key="8">
    <source>
        <dbReference type="EnsemblProtists" id="PYU1_T001794"/>
    </source>
</evidence>
<dbReference type="Proteomes" id="UP000019132">
    <property type="component" value="Unassembled WGS sequence"/>
</dbReference>
<accession>K3WA03</accession>
<evidence type="ECO:0000259" key="7">
    <source>
        <dbReference type="Pfam" id="PF00520"/>
    </source>
</evidence>
<name>K3WA03_GLOUD</name>
<protein>
    <recommendedName>
        <fullName evidence="7">Ion transport domain-containing protein</fullName>
    </recommendedName>
</protein>
<dbReference type="GO" id="GO:0005216">
    <property type="term" value="F:monoatomic ion channel activity"/>
    <property type="evidence" value="ECO:0007669"/>
    <property type="project" value="InterPro"/>
</dbReference>
<keyword evidence="9" id="KW-1185">Reference proteome</keyword>
<dbReference type="InterPro" id="IPR005821">
    <property type="entry name" value="Ion_trans_dom"/>
</dbReference>
<evidence type="ECO:0000256" key="3">
    <source>
        <dbReference type="ARBA" id="ARBA00022989"/>
    </source>
</evidence>
<dbReference type="EnsemblProtists" id="PYU1_T001794">
    <property type="protein sequence ID" value="PYU1_T001794"/>
    <property type="gene ID" value="PYU1_G001793"/>
</dbReference>
<feature type="compositionally biased region" description="Basic and acidic residues" evidence="5">
    <location>
        <begin position="8"/>
        <end position="18"/>
    </location>
</feature>
<dbReference type="InParanoid" id="K3WA03"/>
<dbReference type="InterPro" id="IPR015925">
    <property type="entry name" value="Ryanodine_IP3_receptor"/>
</dbReference>
<dbReference type="PANTHER" id="PTHR13715:SF99">
    <property type="entry name" value="INOSITOL 1,4,5-TRISPHOSPHATE RECEPTOR-LIKE PROTEIN A"/>
    <property type="match status" value="1"/>
</dbReference>
<feature type="domain" description="Ion transport" evidence="7">
    <location>
        <begin position="79"/>
        <end position="234"/>
    </location>
</feature>
<feature type="transmembrane region" description="Helical" evidence="6">
    <location>
        <begin position="73"/>
        <end position="97"/>
    </location>
</feature>
<feature type="transmembrane region" description="Helical" evidence="6">
    <location>
        <begin position="118"/>
        <end position="141"/>
    </location>
</feature>
<dbReference type="STRING" id="431595.K3WA03"/>
<evidence type="ECO:0000256" key="2">
    <source>
        <dbReference type="ARBA" id="ARBA00022692"/>
    </source>
</evidence>
<dbReference type="EMBL" id="GL376634">
    <property type="status" value="NOT_ANNOTATED_CDS"/>
    <property type="molecule type" value="Genomic_DNA"/>
</dbReference>
<dbReference type="Pfam" id="PF00520">
    <property type="entry name" value="Ion_trans"/>
    <property type="match status" value="1"/>
</dbReference>
<dbReference type="OMA" id="SSHACEH"/>
<evidence type="ECO:0000256" key="5">
    <source>
        <dbReference type="SAM" id="MobiDB-lite"/>
    </source>
</evidence>
<feature type="region of interest" description="Disordered" evidence="5">
    <location>
        <begin position="1"/>
        <end position="22"/>
    </location>
</feature>
<dbReference type="AlphaFoldDB" id="K3WA03"/>
<keyword evidence="4 6" id="KW-0472">Membrane</keyword>
<evidence type="ECO:0000256" key="1">
    <source>
        <dbReference type="ARBA" id="ARBA00004141"/>
    </source>
</evidence>
<evidence type="ECO:0000313" key="9">
    <source>
        <dbReference type="Proteomes" id="UP000019132"/>
    </source>
</evidence>
<evidence type="ECO:0000256" key="4">
    <source>
        <dbReference type="ARBA" id="ARBA00023136"/>
    </source>
</evidence>
<organism evidence="8 9">
    <name type="scientific">Globisporangium ultimum (strain ATCC 200006 / CBS 805.95 / DAOM BR144)</name>
    <name type="common">Pythium ultimum</name>
    <dbReference type="NCBI Taxonomy" id="431595"/>
    <lineage>
        <taxon>Eukaryota</taxon>
        <taxon>Sar</taxon>
        <taxon>Stramenopiles</taxon>
        <taxon>Oomycota</taxon>
        <taxon>Peronosporomycetes</taxon>
        <taxon>Pythiales</taxon>
        <taxon>Pythiaceae</taxon>
        <taxon>Globisporangium</taxon>
    </lineage>
</organism>
<dbReference type="VEuPathDB" id="FungiDB:PYU1_G001793"/>
<dbReference type="Gene3D" id="1.10.287.70">
    <property type="match status" value="1"/>
</dbReference>
<dbReference type="HOGENOM" id="CLU_898580_0_0_1"/>
<keyword evidence="3 6" id="KW-1133">Transmembrane helix</keyword>
<dbReference type="PANTHER" id="PTHR13715">
    <property type="entry name" value="RYANODINE RECEPTOR AND IP3 RECEPTOR"/>
    <property type="match status" value="1"/>
</dbReference>
<sequence>MSKSSRKVNAEAAKKLQPDEELASSHACEHHINGKNRWRNLLGSVHKHDYIRQIQTVCISLFFLIRNPRVVYFLWQILIAILGSYVNKLYFAFHLLDVVNQYQELSNVLRSIVRPAKVLGLTVLLYLVIVYVFAIIGFYFFRADYNPSVVLTPDQIDGKAPYQCQRLFQCFLMSLDQGFKSDGGLGGYLRPNIPGESARSYARLAFDLMYNIVLIIMLLNIVFGVIIDTFASLRTADKEKMMDMQNRCFICSIDAYTFDRTTKRGFHDHIYMEHNMWHYLYLFVHIRKKPITEYNGLELYLAMRMAKHDF</sequence>
<dbReference type="GO" id="GO:0006816">
    <property type="term" value="P:calcium ion transport"/>
    <property type="evidence" value="ECO:0007669"/>
    <property type="project" value="InterPro"/>
</dbReference>
<reference evidence="8" key="3">
    <citation type="submission" date="2015-02" db="UniProtKB">
        <authorList>
            <consortium name="EnsemblProtists"/>
        </authorList>
    </citation>
    <scope>IDENTIFICATION</scope>
    <source>
        <strain evidence="8">DAOM BR144</strain>
    </source>
</reference>
<evidence type="ECO:0000256" key="6">
    <source>
        <dbReference type="SAM" id="Phobius"/>
    </source>
</evidence>
<proteinExistence type="predicted"/>
<feature type="transmembrane region" description="Helical" evidence="6">
    <location>
        <begin position="208"/>
        <end position="231"/>
    </location>
</feature>
<reference evidence="9" key="2">
    <citation type="submission" date="2010-04" db="EMBL/GenBank/DDBJ databases">
        <authorList>
            <person name="Buell R."/>
            <person name="Hamilton J."/>
            <person name="Hostetler J."/>
        </authorList>
    </citation>
    <scope>NUCLEOTIDE SEQUENCE [LARGE SCALE GENOMIC DNA]</scope>
    <source>
        <strain evidence="9">DAOM:BR144</strain>
    </source>
</reference>
<reference evidence="9" key="1">
    <citation type="journal article" date="2010" name="Genome Biol.">
        <title>Genome sequence of the necrotrophic plant pathogen Pythium ultimum reveals original pathogenicity mechanisms and effector repertoire.</title>
        <authorList>
            <person name="Levesque C.A."/>
            <person name="Brouwer H."/>
            <person name="Cano L."/>
            <person name="Hamilton J.P."/>
            <person name="Holt C."/>
            <person name="Huitema E."/>
            <person name="Raffaele S."/>
            <person name="Robideau G.P."/>
            <person name="Thines M."/>
            <person name="Win J."/>
            <person name="Zerillo M.M."/>
            <person name="Beakes G.W."/>
            <person name="Boore J.L."/>
            <person name="Busam D."/>
            <person name="Dumas B."/>
            <person name="Ferriera S."/>
            <person name="Fuerstenberg S.I."/>
            <person name="Gachon C.M."/>
            <person name="Gaulin E."/>
            <person name="Govers F."/>
            <person name="Grenville-Briggs L."/>
            <person name="Horner N."/>
            <person name="Hostetler J."/>
            <person name="Jiang R.H."/>
            <person name="Johnson J."/>
            <person name="Krajaejun T."/>
            <person name="Lin H."/>
            <person name="Meijer H.J."/>
            <person name="Moore B."/>
            <person name="Morris P."/>
            <person name="Phuntmart V."/>
            <person name="Puiu D."/>
            <person name="Shetty J."/>
            <person name="Stajich J.E."/>
            <person name="Tripathy S."/>
            <person name="Wawra S."/>
            <person name="van West P."/>
            <person name="Whitty B.R."/>
            <person name="Coutinho P.M."/>
            <person name="Henrissat B."/>
            <person name="Martin F."/>
            <person name="Thomas P.D."/>
            <person name="Tyler B.M."/>
            <person name="De Vries R.P."/>
            <person name="Kamoun S."/>
            <person name="Yandell M."/>
            <person name="Tisserat N."/>
            <person name="Buell C.R."/>
        </authorList>
    </citation>
    <scope>NUCLEOTIDE SEQUENCE</scope>
    <source>
        <strain evidence="9">DAOM:BR144</strain>
    </source>
</reference>
<dbReference type="eggNOG" id="KOG3533">
    <property type="taxonomic scope" value="Eukaryota"/>
</dbReference>
<keyword evidence="2 6" id="KW-0812">Transmembrane</keyword>
<comment type="subcellular location">
    <subcellularLocation>
        <location evidence="1">Membrane</location>
        <topology evidence="1">Multi-pass membrane protein</topology>
    </subcellularLocation>
</comment>